<comment type="caution">
    <text evidence="9">The sequence shown here is derived from an EMBL/GenBank/DDBJ whole genome shotgun (WGS) entry which is preliminary data.</text>
</comment>
<evidence type="ECO:0000256" key="6">
    <source>
        <dbReference type="ARBA" id="ARBA00023002"/>
    </source>
</evidence>
<dbReference type="Pfam" id="PF00186">
    <property type="entry name" value="DHFR_1"/>
    <property type="match status" value="2"/>
</dbReference>
<comment type="similarity">
    <text evidence="7">Belongs to the dihydrofolate reductase family.</text>
</comment>
<dbReference type="GO" id="GO:0004146">
    <property type="term" value="F:dihydrofolate reductase activity"/>
    <property type="evidence" value="ECO:0007669"/>
    <property type="project" value="UniProtKB-EC"/>
</dbReference>
<keyword evidence="4" id="KW-0554">One-carbon metabolism</keyword>
<name>A0AAD5HF40_UMBRA</name>
<evidence type="ECO:0000313" key="10">
    <source>
        <dbReference type="Proteomes" id="UP001206595"/>
    </source>
</evidence>
<keyword evidence="6" id="KW-0560">Oxidoreductase</keyword>
<dbReference type="PANTHER" id="PTHR48069">
    <property type="entry name" value="DIHYDROFOLATE REDUCTASE"/>
    <property type="match status" value="1"/>
</dbReference>
<accession>A0AAD5HF40</accession>
<dbReference type="GO" id="GO:0005739">
    <property type="term" value="C:mitochondrion"/>
    <property type="evidence" value="ECO:0007669"/>
    <property type="project" value="TreeGrafter"/>
</dbReference>
<evidence type="ECO:0000313" key="9">
    <source>
        <dbReference type="EMBL" id="KAI8580709.1"/>
    </source>
</evidence>
<keyword evidence="5" id="KW-0521">NADP</keyword>
<evidence type="ECO:0000256" key="5">
    <source>
        <dbReference type="ARBA" id="ARBA00022857"/>
    </source>
</evidence>
<comment type="pathway">
    <text evidence="1">Cofactor biosynthesis; tetrahydrofolate biosynthesis; 5,6,7,8-tetrahydrofolate from 7,8-dihydrofolate: step 1/1.</text>
</comment>
<dbReference type="GO" id="GO:0046654">
    <property type="term" value="P:tetrahydrofolate biosynthetic process"/>
    <property type="evidence" value="ECO:0007669"/>
    <property type="project" value="InterPro"/>
</dbReference>
<evidence type="ECO:0000259" key="8">
    <source>
        <dbReference type="PROSITE" id="PS51330"/>
    </source>
</evidence>
<dbReference type="PROSITE" id="PS00075">
    <property type="entry name" value="DHFR_1"/>
    <property type="match status" value="1"/>
</dbReference>
<dbReference type="GO" id="GO:0046452">
    <property type="term" value="P:dihydrofolate metabolic process"/>
    <property type="evidence" value="ECO:0007669"/>
    <property type="project" value="TreeGrafter"/>
</dbReference>
<dbReference type="InterPro" id="IPR024072">
    <property type="entry name" value="DHFR-like_dom_sf"/>
</dbReference>
<feature type="domain" description="DHFR" evidence="8">
    <location>
        <begin position="2"/>
        <end position="197"/>
    </location>
</feature>
<dbReference type="CDD" id="cd00209">
    <property type="entry name" value="DHFR"/>
    <property type="match status" value="1"/>
</dbReference>
<dbReference type="InterPro" id="IPR012259">
    <property type="entry name" value="DHFR"/>
</dbReference>
<dbReference type="EC" id="1.5.1.3" evidence="2"/>
<dbReference type="SUPFAM" id="SSF53597">
    <property type="entry name" value="Dihydrofolate reductase-like"/>
    <property type="match status" value="1"/>
</dbReference>
<dbReference type="PRINTS" id="PR00070">
    <property type="entry name" value="DHFR"/>
</dbReference>
<dbReference type="PANTHER" id="PTHR48069:SF3">
    <property type="entry name" value="DIHYDROFOLATE REDUCTASE"/>
    <property type="match status" value="1"/>
</dbReference>
<evidence type="ECO:0000256" key="4">
    <source>
        <dbReference type="ARBA" id="ARBA00022563"/>
    </source>
</evidence>
<dbReference type="EMBL" id="MU620910">
    <property type="protein sequence ID" value="KAI8580709.1"/>
    <property type="molecule type" value="Genomic_DNA"/>
</dbReference>
<dbReference type="AlphaFoldDB" id="A0AAD5HF40"/>
<evidence type="ECO:0000256" key="3">
    <source>
        <dbReference type="ARBA" id="ARBA00018886"/>
    </source>
</evidence>
<dbReference type="RefSeq" id="XP_051445713.1">
    <property type="nucleotide sequence ID" value="XM_051588112.1"/>
</dbReference>
<dbReference type="InterPro" id="IPR001796">
    <property type="entry name" value="DHFR_dom"/>
</dbReference>
<organism evidence="9 10">
    <name type="scientific">Umbelopsis ramanniana AG</name>
    <dbReference type="NCBI Taxonomy" id="1314678"/>
    <lineage>
        <taxon>Eukaryota</taxon>
        <taxon>Fungi</taxon>
        <taxon>Fungi incertae sedis</taxon>
        <taxon>Mucoromycota</taxon>
        <taxon>Mucoromycotina</taxon>
        <taxon>Umbelopsidomycetes</taxon>
        <taxon>Umbelopsidales</taxon>
        <taxon>Umbelopsidaceae</taxon>
        <taxon>Umbelopsis</taxon>
    </lineage>
</organism>
<dbReference type="GO" id="GO:0046655">
    <property type="term" value="P:folic acid metabolic process"/>
    <property type="evidence" value="ECO:0007669"/>
    <property type="project" value="TreeGrafter"/>
</dbReference>
<dbReference type="GO" id="GO:0050661">
    <property type="term" value="F:NADP binding"/>
    <property type="evidence" value="ECO:0007669"/>
    <property type="project" value="InterPro"/>
</dbReference>
<dbReference type="GO" id="GO:0006730">
    <property type="term" value="P:one-carbon metabolic process"/>
    <property type="evidence" value="ECO:0007669"/>
    <property type="project" value="UniProtKB-KW"/>
</dbReference>
<dbReference type="PROSITE" id="PS51330">
    <property type="entry name" value="DHFR_2"/>
    <property type="match status" value="1"/>
</dbReference>
<proteinExistence type="inferred from homology"/>
<evidence type="ECO:0000256" key="2">
    <source>
        <dbReference type="ARBA" id="ARBA00012856"/>
    </source>
</evidence>
<evidence type="ECO:0000256" key="7">
    <source>
        <dbReference type="RuleBase" id="RU004474"/>
    </source>
</evidence>
<protein>
    <recommendedName>
        <fullName evidence="3">Dihydrofolate reductase</fullName>
        <ecNumber evidence="2">1.5.1.3</ecNumber>
    </recommendedName>
</protein>
<reference evidence="9" key="1">
    <citation type="submission" date="2021-06" db="EMBL/GenBank/DDBJ databases">
        <authorList>
            <consortium name="DOE Joint Genome Institute"/>
            <person name="Mondo S.J."/>
            <person name="Amses K.R."/>
            <person name="Simmons D.R."/>
            <person name="Longcore J.E."/>
            <person name="Seto K."/>
            <person name="Alves G.H."/>
            <person name="Bonds A.E."/>
            <person name="Quandt C.A."/>
            <person name="Davis W.J."/>
            <person name="Chang Y."/>
            <person name="Letcher P.M."/>
            <person name="Powell M.J."/>
            <person name="Kuo A."/>
            <person name="Labutti K."/>
            <person name="Pangilinan J."/>
            <person name="Andreopoulos W."/>
            <person name="Tritt A."/>
            <person name="Riley R."/>
            <person name="Hundley H."/>
            <person name="Johnson J."/>
            <person name="Lipzen A."/>
            <person name="Barry K."/>
            <person name="Berbee M.L."/>
            <person name="Buchler N.E."/>
            <person name="Grigoriev I.V."/>
            <person name="Spatafora J.W."/>
            <person name="Stajich J.E."/>
            <person name="James T.Y."/>
        </authorList>
    </citation>
    <scope>NUCLEOTIDE SEQUENCE</scope>
    <source>
        <strain evidence="9">AG</strain>
    </source>
</reference>
<dbReference type="Proteomes" id="UP001206595">
    <property type="component" value="Unassembled WGS sequence"/>
</dbReference>
<gene>
    <name evidence="9" type="ORF">K450DRAFT_235584</name>
</gene>
<keyword evidence="10" id="KW-1185">Reference proteome</keyword>
<reference evidence="9" key="2">
    <citation type="journal article" date="2022" name="Proc. Natl. Acad. Sci. U.S.A.">
        <title>Diploid-dominant life cycles characterize the early evolution of Fungi.</title>
        <authorList>
            <person name="Amses K.R."/>
            <person name="Simmons D.R."/>
            <person name="Longcore J.E."/>
            <person name="Mondo S.J."/>
            <person name="Seto K."/>
            <person name="Jeronimo G.H."/>
            <person name="Bonds A.E."/>
            <person name="Quandt C.A."/>
            <person name="Davis W.J."/>
            <person name="Chang Y."/>
            <person name="Federici B.A."/>
            <person name="Kuo A."/>
            <person name="LaButti K."/>
            <person name="Pangilinan J."/>
            <person name="Andreopoulos W."/>
            <person name="Tritt A."/>
            <person name="Riley R."/>
            <person name="Hundley H."/>
            <person name="Johnson J."/>
            <person name="Lipzen A."/>
            <person name="Barry K."/>
            <person name="Lang B.F."/>
            <person name="Cuomo C.A."/>
            <person name="Buchler N.E."/>
            <person name="Grigoriev I.V."/>
            <person name="Spatafora J.W."/>
            <person name="Stajich J.E."/>
            <person name="James T.Y."/>
        </authorList>
    </citation>
    <scope>NUCLEOTIDE SEQUENCE</scope>
    <source>
        <strain evidence="9">AG</strain>
    </source>
</reference>
<dbReference type="Gene3D" id="3.40.430.10">
    <property type="entry name" value="Dihydrofolate Reductase, subunit A"/>
    <property type="match status" value="1"/>
</dbReference>
<dbReference type="GeneID" id="75913457"/>
<evidence type="ECO:0000256" key="1">
    <source>
        <dbReference type="ARBA" id="ARBA00004903"/>
    </source>
</evidence>
<sequence length="198" mass="22591">MKFTLVVAATEELGIGLKANLPWRIPKDMAFFKAITTKIPKDFPIQAAESCTVQNAVIMGRVTWESIPLKFRPLDSRKNIVISRNTDYDVQTKDQTVKLVSSVERAFEVIDASTTPRIFVIGGAQIYREAIKHANCTSILLTRIRSKVDCDTFFPEIDDSLFRLASHEELEKFVEEQVAEGIQTHNNLDYQFTMYVKR</sequence>
<dbReference type="InterPro" id="IPR017925">
    <property type="entry name" value="DHFR_CS"/>
</dbReference>